<dbReference type="Gene3D" id="3.50.50.60">
    <property type="entry name" value="FAD/NAD(P)-binding domain"/>
    <property type="match status" value="1"/>
</dbReference>
<dbReference type="EMBL" id="CAEZYJ010000031">
    <property type="protein sequence ID" value="CAB4715962.1"/>
    <property type="molecule type" value="Genomic_DNA"/>
</dbReference>
<dbReference type="GO" id="GO:0016491">
    <property type="term" value="F:oxidoreductase activity"/>
    <property type="evidence" value="ECO:0007669"/>
    <property type="project" value="UniProtKB-KW"/>
</dbReference>
<dbReference type="PIRSF" id="PIRSF000362">
    <property type="entry name" value="FNR"/>
    <property type="match status" value="1"/>
</dbReference>
<sequence length="435" mass="47430">MPTYRIAIVGAGPAGYFSAQALQNSQDENRVFAIDLFERLPTPWGLVRNGVAPDHPKIKSVSKVFEKIASDPNFRLFGNVELGRDISIEQLKENYDAVILATGSSVGRKLGIPGEDLPGSLSAADFVPWYNGHPDYVNCDVPLNGKSAIVIGAGNVAMDCGRMLALDPAELNSTDTSDHALVAFHQSAIRKVTIVGRRGPEHAAFTSPEIRELPKLENTDVIISHSEIESAKIRVAEKLESNKELRNNLEAMLEVSQSPSKNHERKLAINFLLTPIEIIGKEKVEAIRFVRNEVINEKVSATSEIIELPCDLVISAIGYQVLPIPGVEFANGRVVNENGHVADNLYVVGWAKRGPNGVIGTNKSDSSDVIKLLLAKLLSAAKENSDISKIFTNHKVITQSGWQKINAAEVEQGEAVGKPRRKLTIWNDLLSLGQE</sequence>
<gene>
    <name evidence="9" type="ORF">UFOPK2659_00351</name>
</gene>
<evidence type="ECO:0000256" key="2">
    <source>
        <dbReference type="ARBA" id="ARBA00008312"/>
    </source>
</evidence>
<dbReference type="PRINTS" id="PR00419">
    <property type="entry name" value="ADXRDTASE"/>
</dbReference>
<accession>A0A6J6QYP3</accession>
<keyword evidence="3" id="KW-0285">Flavoprotein</keyword>
<keyword evidence="6" id="KW-0560">Oxidoreductase</keyword>
<keyword evidence="4" id="KW-0274">FAD</keyword>
<evidence type="ECO:0000256" key="3">
    <source>
        <dbReference type="ARBA" id="ARBA00022630"/>
    </source>
</evidence>
<dbReference type="InterPro" id="IPR023753">
    <property type="entry name" value="FAD/NAD-binding_dom"/>
</dbReference>
<organism evidence="9">
    <name type="scientific">freshwater metagenome</name>
    <dbReference type="NCBI Taxonomy" id="449393"/>
    <lineage>
        <taxon>unclassified sequences</taxon>
        <taxon>metagenomes</taxon>
        <taxon>ecological metagenomes</taxon>
    </lineage>
</organism>
<feature type="coiled-coil region" evidence="7">
    <location>
        <begin position="228"/>
        <end position="255"/>
    </location>
</feature>
<protein>
    <submittedName>
        <fullName evidence="9">Unannotated protein</fullName>
    </submittedName>
</protein>
<dbReference type="Gene3D" id="3.40.50.720">
    <property type="entry name" value="NAD(P)-binding Rossmann-like Domain"/>
    <property type="match status" value="1"/>
</dbReference>
<name>A0A6J6QYP3_9ZZZZ</name>
<dbReference type="Pfam" id="PF07992">
    <property type="entry name" value="Pyr_redox_2"/>
    <property type="match status" value="1"/>
</dbReference>
<dbReference type="InterPro" id="IPR055275">
    <property type="entry name" value="Ferredox_Rdtase"/>
</dbReference>
<reference evidence="9" key="1">
    <citation type="submission" date="2020-05" db="EMBL/GenBank/DDBJ databases">
        <authorList>
            <person name="Chiriac C."/>
            <person name="Salcher M."/>
            <person name="Ghai R."/>
            <person name="Kavagutti S V."/>
        </authorList>
    </citation>
    <scope>NUCLEOTIDE SEQUENCE</scope>
</reference>
<evidence type="ECO:0000313" key="9">
    <source>
        <dbReference type="EMBL" id="CAB4715962.1"/>
    </source>
</evidence>
<evidence type="ECO:0000256" key="7">
    <source>
        <dbReference type="SAM" id="Coils"/>
    </source>
</evidence>
<comment type="similarity">
    <text evidence="2">Belongs to the ferredoxin--NADP reductase type 1 family.</text>
</comment>
<evidence type="ECO:0000256" key="5">
    <source>
        <dbReference type="ARBA" id="ARBA00022857"/>
    </source>
</evidence>
<evidence type="ECO:0000259" key="8">
    <source>
        <dbReference type="Pfam" id="PF07992"/>
    </source>
</evidence>
<comment type="cofactor">
    <cofactor evidence="1">
        <name>FAD</name>
        <dbReference type="ChEBI" id="CHEBI:57692"/>
    </cofactor>
</comment>
<feature type="domain" description="FAD/NAD(P)-binding" evidence="8">
    <location>
        <begin position="4"/>
        <end position="165"/>
    </location>
</feature>
<dbReference type="SUPFAM" id="SSF51971">
    <property type="entry name" value="Nucleotide-binding domain"/>
    <property type="match status" value="1"/>
</dbReference>
<dbReference type="AlphaFoldDB" id="A0A6J6QYP3"/>
<dbReference type="InterPro" id="IPR021163">
    <property type="entry name" value="Ferredox_Rdtase_adrenod"/>
</dbReference>
<keyword evidence="5" id="KW-0521">NADP</keyword>
<dbReference type="PANTHER" id="PTHR48467">
    <property type="entry name" value="GLUTAMATE SYNTHASE 1 [NADH], CHLOROPLASTIC-LIKE"/>
    <property type="match status" value="1"/>
</dbReference>
<dbReference type="PANTHER" id="PTHR48467:SF1">
    <property type="entry name" value="GLUTAMATE SYNTHASE 1 [NADH], CHLOROPLASTIC-LIKE"/>
    <property type="match status" value="1"/>
</dbReference>
<evidence type="ECO:0000256" key="1">
    <source>
        <dbReference type="ARBA" id="ARBA00001974"/>
    </source>
</evidence>
<proteinExistence type="inferred from homology"/>
<dbReference type="InterPro" id="IPR036188">
    <property type="entry name" value="FAD/NAD-bd_sf"/>
</dbReference>
<evidence type="ECO:0000256" key="4">
    <source>
        <dbReference type="ARBA" id="ARBA00022827"/>
    </source>
</evidence>
<evidence type="ECO:0000256" key="6">
    <source>
        <dbReference type="ARBA" id="ARBA00023002"/>
    </source>
</evidence>
<keyword evidence="7" id="KW-0175">Coiled coil</keyword>